<name>A0A841KMB2_9FIRM</name>
<dbReference type="Proteomes" id="UP000579281">
    <property type="component" value="Unassembled WGS sequence"/>
</dbReference>
<organism evidence="2 3">
    <name type="scientific">Anaerosolibacter carboniphilus</name>
    <dbReference type="NCBI Taxonomy" id="1417629"/>
    <lineage>
        <taxon>Bacteria</taxon>
        <taxon>Bacillati</taxon>
        <taxon>Bacillota</taxon>
        <taxon>Clostridia</taxon>
        <taxon>Peptostreptococcales</taxon>
        <taxon>Thermotaleaceae</taxon>
        <taxon>Anaerosolibacter</taxon>
    </lineage>
</organism>
<dbReference type="AlphaFoldDB" id="A0A841KMB2"/>
<evidence type="ECO:0000313" key="3">
    <source>
        <dbReference type="Proteomes" id="UP000579281"/>
    </source>
</evidence>
<reference evidence="2 3" key="1">
    <citation type="submission" date="2020-08" db="EMBL/GenBank/DDBJ databases">
        <title>Genomic Encyclopedia of Type Strains, Phase IV (KMG-IV): sequencing the most valuable type-strain genomes for metagenomic binning, comparative biology and taxonomic classification.</title>
        <authorList>
            <person name="Goeker M."/>
        </authorList>
    </citation>
    <scope>NUCLEOTIDE SEQUENCE [LARGE SCALE GENOMIC DNA]</scope>
    <source>
        <strain evidence="2 3">DSM 103526</strain>
    </source>
</reference>
<keyword evidence="1" id="KW-0812">Transmembrane</keyword>
<sequence>MEVFNFISGLCSIVGLGVSIFAASKVIKIHQQISTKETIIHKNKMRDGNTVIGGDFYGSQHK</sequence>
<dbReference type="EMBL" id="JACHEN010000003">
    <property type="protein sequence ID" value="MBB6214543.1"/>
    <property type="molecule type" value="Genomic_DNA"/>
</dbReference>
<evidence type="ECO:0000256" key="1">
    <source>
        <dbReference type="SAM" id="Phobius"/>
    </source>
</evidence>
<dbReference type="RefSeq" id="WP_184308089.1">
    <property type="nucleotide sequence ID" value="NZ_JACHEN010000003.1"/>
</dbReference>
<accession>A0A841KMB2</accession>
<protein>
    <submittedName>
        <fullName evidence="2">Uncharacterized protein</fullName>
    </submittedName>
</protein>
<comment type="caution">
    <text evidence="2">The sequence shown here is derived from an EMBL/GenBank/DDBJ whole genome shotgun (WGS) entry which is preliminary data.</text>
</comment>
<proteinExistence type="predicted"/>
<feature type="transmembrane region" description="Helical" evidence="1">
    <location>
        <begin position="6"/>
        <end position="27"/>
    </location>
</feature>
<evidence type="ECO:0000313" key="2">
    <source>
        <dbReference type="EMBL" id="MBB6214543.1"/>
    </source>
</evidence>
<keyword evidence="1" id="KW-1133">Transmembrane helix</keyword>
<keyword evidence="1" id="KW-0472">Membrane</keyword>
<keyword evidence="3" id="KW-1185">Reference proteome</keyword>
<gene>
    <name evidence="2" type="ORF">HNQ80_000626</name>
</gene>